<evidence type="ECO:0000256" key="2">
    <source>
        <dbReference type="ARBA" id="ARBA00009592"/>
    </source>
</evidence>
<evidence type="ECO:0000256" key="7">
    <source>
        <dbReference type="ARBA" id="ARBA00022737"/>
    </source>
</evidence>
<organism evidence="14 15">
    <name type="scientific">Zingiber officinale</name>
    <name type="common">Ginger</name>
    <name type="synonym">Amomum zingiber</name>
    <dbReference type="NCBI Taxonomy" id="94328"/>
    <lineage>
        <taxon>Eukaryota</taxon>
        <taxon>Viridiplantae</taxon>
        <taxon>Streptophyta</taxon>
        <taxon>Embryophyta</taxon>
        <taxon>Tracheophyta</taxon>
        <taxon>Spermatophyta</taxon>
        <taxon>Magnoliopsida</taxon>
        <taxon>Liliopsida</taxon>
        <taxon>Zingiberales</taxon>
        <taxon>Zingiberaceae</taxon>
        <taxon>Zingiber</taxon>
    </lineage>
</organism>
<comment type="similarity">
    <text evidence="2">Belongs to the RLP family.</text>
</comment>
<keyword evidence="8 12" id="KW-1133">Transmembrane helix</keyword>
<gene>
    <name evidence="14" type="ORF">ZIOFF_029503</name>
</gene>
<keyword evidence="3" id="KW-1003">Cell membrane</keyword>
<keyword evidence="6" id="KW-0732">Signal</keyword>
<dbReference type="FunFam" id="3.80.10.10:FF:000041">
    <property type="entry name" value="LRR receptor-like serine/threonine-protein kinase ERECTA"/>
    <property type="match status" value="1"/>
</dbReference>
<keyword evidence="7" id="KW-0677">Repeat</keyword>
<dbReference type="GO" id="GO:0005886">
    <property type="term" value="C:plasma membrane"/>
    <property type="evidence" value="ECO:0007669"/>
    <property type="project" value="UniProtKB-SubCell"/>
</dbReference>
<evidence type="ECO:0000256" key="9">
    <source>
        <dbReference type="ARBA" id="ARBA00023136"/>
    </source>
</evidence>
<name>A0A8J5L489_ZINOF</name>
<dbReference type="InterPro" id="IPR001611">
    <property type="entry name" value="Leu-rich_rpt"/>
</dbReference>
<dbReference type="InterPro" id="IPR055414">
    <property type="entry name" value="LRR_R13L4/SHOC2-like"/>
</dbReference>
<protein>
    <recommendedName>
        <fullName evidence="13">Disease resistance R13L4/SHOC-2-like LRR domain-containing protein</fullName>
    </recommendedName>
</protein>
<evidence type="ECO:0000256" key="4">
    <source>
        <dbReference type="ARBA" id="ARBA00022614"/>
    </source>
</evidence>
<keyword evidence="10" id="KW-0325">Glycoprotein</keyword>
<feature type="region of interest" description="Disordered" evidence="11">
    <location>
        <begin position="66"/>
        <end position="93"/>
    </location>
</feature>
<dbReference type="Proteomes" id="UP000734854">
    <property type="component" value="Unassembled WGS sequence"/>
</dbReference>
<dbReference type="Pfam" id="PF00560">
    <property type="entry name" value="LRR_1"/>
    <property type="match status" value="8"/>
</dbReference>
<dbReference type="SMART" id="SM00365">
    <property type="entry name" value="LRR_SD22"/>
    <property type="match status" value="8"/>
</dbReference>
<evidence type="ECO:0000313" key="14">
    <source>
        <dbReference type="EMBL" id="KAG6511435.1"/>
    </source>
</evidence>
<evidence type="ECO:0000259" key="13">
    <source>
        <dbReference type="Pfam" id="PF23598"/>
    </source>
</evidence>
<dbReference type="SUPFAM" id="SSF52058">
    <property type="entry name" value="L domain-like"/>
    <property type="match status" value="3"/>
</dbReference>
<evidence type="ECO:0000256" key="8">
    <source>
        <dbReference type="ARBA" id="ARBA00022989"/>
    </source>
</evidence>
<keyword evidence="9 12" id="KW-0472">Membrane</keyword>
<dbReference type="FunFam" id="3.80.10.10:FF:000095">
    <property type="entry name" value="LRR receptor-like serine/threonine-protein kinase GSO1"/>
    <property type="match status" value="2"/>
</dbReference>
<dbReference type="PANTHER" id="PTHR48063">
    <property type="entry name" value="LRR RECEPTOR-LIKE KINASE"/>
    <property type="match status" value="1"/>
</dbReference>
<dbReference type="FunFam" id="3.80.10.10:FF:000111">
    <property type="entry name" value="LRR receptor-like serine/threonine-protein kinase ERECTA"/>
    <property type="match status" value="1"/>
</dbReference>
<keyword evidence="15" id="KW-1185">Reference proteome</keyword>
<feature type="compositionally biased region" description="Low complexity" evidence="11">
    <location>
        <begin position="75"/>
        <end position="85"/>
    </location>
</feature>
<proteinExistence type="inferred from homology"/>
<keyword evidence="5 12" id="KW-0812">Transmembrane</keyword>
<dbReference type="EMBL" id="JACMSC010000008">
    <property type="protein sequence ID" value="KAG6511435.1"/>
    <property type="molecule type" value="Genomic_DNA"/>
</dbReference>
<evidence type="ECO:0000256" key="10">
    <source>
        <dbReference type="ARBA" id="ARBA00023180"/>
    </source>
</evidence>
<dbReference type="SMART" id="SM00369">
    <property type="entry name" value="LRR_TYP"/>
    <property type="match status" value="11"/>
</dbReference>
<accession>A0A8J5L489</accession>
<evidence type="ECO:0000256" key="1">
    <source>
        <dbReference type="ARBA" id="ARBA00004251"/>
    </source>
</evidence>
<comment type="caution">
    <text evidence="14">The sequence shown here is derived from an EMBL/GenBank/DDBJ whole genome shotgun (WGS) entry which is preliminary data.</text>
</comment>
<dbReference type="AlphaFoldDB" id="A0A8J5L489"/>
<dbReference type="PROSITE" id="PS51450">
    <property type="entry name" value="LRR"/>
    <property type="match status" value="1"/>
</dbReference>
<feature type="domain" description="Disease resistance R13L4/SHOC-2-like LRR" evidence="13">
    <location>
        <begin position="559"/>
        <end position="745"/>
    </location>
</feature>
<feature type="transmembrane region" description="Helical" evidence="12">
    <location>
        <begin position="1145"/>
        <end position="1168"/>
    </location>
</feature>
<comment type="subcellular location">
    <subcellularLocation>
        <location evidence="1">Cell membrane</location>
        <topology evidence="1">Single-pass type I membrane protein</topology>
    </subcellularLocation>
</comment>
<dbReference type="InterPro" id="IPR003591">
    <property type="entry name" value="Leu-rich_rpt_typical-subtyp"/>
</dbReference>
<sequence>MGCWFREARGGERVGGLKGWLPPGSVDDPTTRGDDGGDDGGDDDNSEEVTCGQLWLVAGCDIGAGGSHERTGAAESSESMSTTGESTEELSPEHSRYELFVTWNGENDCRFVQFVCQPEALESANITVEEYILSRRTYGELHVMSELSDDLHIMYRLSFASDVFFGLQVMASDHAVTIIQMHLRGSVAWRVKGELYLPLSLTCITLAIGFLLGSVMTAANGEELPVTTPLAMSLDLTFIAQLINMIFTTEVSMISSLIHLEHLDISNANFNGLIPQQLGNLSNLFYLDLHCCDCQLWSNDLNWLSHLTSLEYLDMSGVNLSLATSWIHQINYNSLEHLSLSNCLLQDAAGAGTSMTEINSSSNQIDGNIFVNATKKLKHLELAGNSLTKIPLIIGSLIHLEYLDMSKNYITGGILLSMGNLICLEYLDLHGSNITEEIPLSMGNLIHLEYLDLSGNYITGGIPLSMGNLISLEFLDLQHNLITRELPLNMGNLVHLEYLYLHDNQITGELPLSMGKLTSLIRMDVSNNEFFGRIPDALGNLTSLLFLDMSSNEFYGCIPSALGNLVNLEEFYLFDNNISCQIPENIGRLQNLKHFYASGNNLMGQIPSSLGDLCNLEVMDLSGNSIGGLTNLLDGLSKCPQGSKLQNLRMNGNKLSGSIPSSLGNLAQLQHLDVSSNSLQGNITEAHFSQLTNLQYLNTSYNSLNYILPDDWVPPFSAQIIYLRYCSLKSRFPSWIRRQTTLWVLDLSGVGLYGNIPGWFSNFILKNPSIALDISSNNLNGQLPSSLSNVMDLSNNSFEGTIPLSYINFEDVQVLKLSTNDIHGSLPAFFCNFTNLRILQLSNNFLSGKVPNCHDSYPISLNSLHMNNNSLSGPFPSFFRNCNELVGLDLGENKFSGTIPKWVGRSFPFLTFLRLRSNSFHGAIPAGIGNLTLLQVLDLSFNKLTGSVPSTIANFSSMSVKQNYSNYLYFSGNYSGFHSNMSYFIDDNIIITAKGLTIEYTKALSAVSSIDLSNNELYGEIPKEITKLHGLCFLNLSNNHLIGRIPENIGVMKELESLDLSVNNLMGEIPFSLSDLYFLGSLNLSYNNLSGKIPTGGQLSTFNDSTYVGNKGLCGAPLPECPSDEANHSPYQEKDEEDDEKLERVLYYAFIVMGFIIGFWAYMGVIFMKKSIRITLFQMVDKMYDWMYVQLTLKFTKLRLKWQKKEFKDSNFEGVKRDRFLIVGHI</sequence>
<dbReference type="Pfam" id="PF23598">
    <property type="entry name" value="LRR_14"/>
    <property type="match status" value="1"/>
</dbReference>
<evidence type="ECO:0000256" key="11">
    <source>
        <dbReference type="SAM" id="MobiDB-lite"/>
    </source>
</evidence>
<evidence type="ECO:0000313" key="15">
    <source>
        <dbReference type="Proteomes" id="UP000734854"/>
    </source>
</evidence>
<keyword evidence="4" id="KW-0433">Leucine-rich repeat</keyword>
<dbReference type="Gene3D" id="3.80.10.10">
    <property type="entry name" value="Ribonuclease Inhibitor"/>
    <property type="match status" value="5"/>
</dbReference>
<reference evidence="14 15" key="1">
    <citation type="submission" date="2020-08" db="EMBL/GenBank/DDBJ databases">
        <title>Plant Genome Project.</title>
        <authorList>
            <person name="Zhang R.-G."/>
        </authorList>
    </citation>
    <scope>NUCLEOTIDE SEQUENCE [LARGE SCALE GENOMIC DNA]</scope>
    <source>
        <tissue evidence="14">Rhizome</tissue>
    </source>
</reference>
<evidence type="ECO:0000256" key="3">
    <source>
        <dbReference type="ARBA" id="ARBA00022475"/>
    </source>
</evidence>
<dbReference type="InterPro" id="IPR046956">
    <property type="entry name" value="RLP23-like"/>
</dbReference>
<feature type="region of interest" description="Disordered" evidence="11">
    <location>
        <begin position="14"/>
        <end position="47"/>
    </location>
</feature>
<evidence type="ECO:0000256" key="5">
    <source>
        <dbReference type="ARBA" id="ARBA00022692"/>
    </source>
</evidence>
<dbReference type="Pfam" id="PF13855">
    <property type="entry name" value="LRR_8"/>
    <property type="match status" value="1"/>
</dbReference>
<feature type="compositionally biased region" description="Acidic residues" evidence="11">
    <location>
        <begin position="36"/>
        <end position="47"/>
    </location>
</feature>
<evidence type="ECO:0000256" key="12">
    <source>
        <dbReference type="SAM" id="Phobius"/>
    </source>
</evidence>
<dbReference type="SUPFAM" id="SSF52047">
    <property type="entry name" value="RNI-like"/>
    <property type="match status" value="1"/>
</dbReference>
<evidence type="ECO:0000256" key="6">
    <source>
        <dbReference type="ARBA" id="ARBA00022729"/>
    </source>
</evidence>
<dbReference type="PANTHER" id="PTHR48063:SF112">
    <property type="entry name" value="RECEPTOR LIKE PROTEIN 30-LIKE"/>
    <property type="match status" value="1"/>
</dbReference>
<dbReference type="InterPro" id="IPR032675">
    <property type="entry name" value="LRR_dom_sf"/>
</dbReference>